<dbReference type="EMBL" id="GBRH01245021">
    <property type="protein sequence ID" value="JAD52874.1"/>
    <property type="molecule type" value="Transcribed_RNA"/>
</dbReference>
<organism evidence="1">
    <name type="scientific">Arundo donax</name>
    <name type="common">Giant reed</name>
    <name type="synonym">Donax arundinaceus</name>
    <dbReference type="NCBI Taxonomy" id="35708"/>
    <lineage>
        <taxon>Eukaryota</taxon>
        <taxon>Viridiplantae</taxon>
        <taxon>Streptophyta</taxon>
        <taxon>Embryophyta</taxon>
        <taxon>Tracheophyta</taxon>
        <taxon>Spermatophyta</taxon>
        <taxon>Magnoliopsida</taxon>
        <taxon>Liliopsida</taxon>
        <taxon>Poales</taxon>
        <taxon>Poaceae</taxon>
        <taxon>PACMAD clade</taxon>
        <taxon>Arundinoideae</taxon>
        <taxon>Arundineae</taxon>
        <taxon>Arundo</taxon>
    </lineage>
</organism>
<evidence type="ECO:0000313" key="1">
    <source>
        <dbReference type="EMBL" id="JAD52874.1"/>
    </source>
</evidence>
<dbReference type="AlphaFoldDB" id="A0A0A9AMC6"/>
<reference evidence="1" key="1">
    <citation type="submission" date="2014-09" db="EMBL/GenBank/DDBJ databases">
        <authorList>
            <person name="Magalhaes I.L.F."/>
            <person name="Oliveira U."/>
            <person name="Santos F.R."/>
            <person name="Vidigal T.H.D.A."/>
            <person name="Brescovit A.D."/>
            <person name="Santos A.J."/>
        </authorList>
    </citation>
    <scope>NUCLEOTIDE SEQUENCE</scope>
    <source>
        <tissue evidence="1">Shoot tissue taken approximately 20 cm above the soil surface</tissue>
    </source>
</reference>
<protein>
    <submittedName>
        <fullName evidence="1">Uncharacterized protein</fullName>
    </submittedName>
</protein>
<proteinExistence type="predicted"/>
<name>A0A0A9AMC6_ARUDO</name>
<sequence length="31" mass="3550">MCHKNLMLKSLSRSCLKLFLVESLNIIPCSK</sequence>
<reference evidence="1" key="2">
    <citation type="journal article" date="2015" name="Data Brief">
        <title>Shoot transcriptome of the giant reed, Arundo donax.</title>
        <authorList>
            <person name="Barrero R.A."/>
            <person name="Guerrero F.D."/>
            <person name="Moolhuijzen P."/>
            <person name="Goolsby J.A."/>
            <person name="Tidwell J."/>
            <person name="Bellgard S.E."/>
            <person name="Bellgard M.I."/>
        </authorList>
    </citation>
    <scope>NUCLEOTIDE SEQUENCE</scope>
    <source>
        <tissue evidence="1">Shoot tissue taken approximately 20 cm above the soil surface</tissue>
    </source>
</reference>
<accession>A0A0A9AMC6</accession>